<feature type="transmembrane region" description="Helical" evidence="8">
    <location>
        <begin position="105"/>
        <end position="126"/>
    </location>
</feature>
<keyword evidence="8" id="KW-0997">Cell inner membrane</keyword>
<evidence type="ECO:0000256" key="2">
    <source>
        <dbReference type="ARBA" id="ARBA00006236"/>
    </source>
</evidence>
<feature type="transmembrane region" description="Helical" evidence="8">
    <location>
        <begin position="132"/>
        <end position="151"/>
    </location>
</feature>
<dbReference type="InterPro" id="IPR004812">
    <property type="entry name" value="Efflux_drug-R_Bcr/CmlA"/>
</dbReference>
<evidence type="ECO:0000256" key="5">
    <source>
        <dbReference type="ARBA" id="ARBA00022692"/>
    </source>
</evidence>
<proteinExistence type="inferred from homology"/>
<keyword evidence="3 8" id="KW-0813">Transport</keyword>
<keyword evidence="4" id="KW-1003">Cell membrane</keyword>
<dbReference type="PANTHER" id="PTHR23502:SF132">
    <property type="entry name" value="POLYAMINE TRANSPORTER 2-RELATED"/>
    <property type="match status" value="1"/>
</dbReference>
<feature type="transmembrane region" description="Helical" evidence="8">
    <location>
        <begin position="335"/>
        <end position="353"/>
    </location>
</feature>
<feature type="transmembrane region" description="Helical" evidence="8">
    <location>
        <begin position="74"/>
        <end position="93"/>
    </location>
</feature>
<dbReference type="AlphaFoldDB" id="A0A455W9T8"/>
<evidence type="ECO:0000256" key="4">
    <source>
        <dbReference type="ARBA" id="ARBA00022475"/>
    </source>
</evidence>
<dbReference type="GO" id="GO:1990961">
    <property type="term" value="P:xenobiotic detoxification by transmembrane export across the plasma membrane"/>
    <property type="evidence" value="ECO:0007669"/>
    <property type="project" value="InterPro"/>
</dbReference>
<dbReference type="NCBIfam" id="TIGR00710">
    <property type="entry name" value="efflux_Bcr_CflA"/>
    <property type="match status" value="1"/>
</dbReference>
<feature type="domain" description="Major facilitator superfamily (MFS) profile" evidence="9">
    <location>
        <begin position="39"/>
        <end position="424"/>
    </location>
</feature>
<feature type="transmembrane region" description="Helical" evidence="8">
    <location>
        <begin position="279"/>
        <end position="297"/>
    </location>
</feature>
<keyword evidence="5 8" id="KW-0812">Transmembrane</keyword>
<dbReference type="PROSITE" id="PS50850">
    <property type="entry name" value="MFS"/>
    <property type="match status" value="1"/>
</dbReference>
<evidence type="ECO:0000256" key="3">
    <source>
        <dbReference type="ARBA" id="ARBA00022448"/>
    </source>
</evidence>
<dbReference type="GO" id="GO:0005886">
    <property type="term" value="C:plasma membrane"/>
    <property type="evidence" value="ECO:0007669"/>
    <property type="project" value="UniProtKB-SubCell"/>
</dbReference>
<dbReference type="PANTHER" id="PTHR23502">
    <property type="entry name" value="MAJOR FACILITATOR SUPERFAMILY"/>
    <property type="match status" value="1"/>
</dbReference>
<gene>
    <name evidence="10" type="ORF">YBY_38400</name>
</gene>
<name>A0A455W9T8_MARNT</name>
<feature type="transmembrane region" description="Helical" evidence="8">
    <location>
        <begin position="309"/>
        <end position="329"/>
    </location>
</feature>
<dbReference type="CDD" id="cd17320">
    <property type="entry name" value="MFS_MdfA_MDR_like"/>
    <property type="match status" value="1"/>
</dbReference>
<accession>A0A455W9T8</accession>
<comment type="subcellular location">
    <subcellularLocation>
        <location evidence="8">Cell inner membrane</location>
        <topology evidence="8">Multi-pass membrane protein</topology>
    </subcellularLocation>
    <subcellularLocation>
        <location evidence="1">Cell membrane</location>
        <topology evidence="1">Multi-pass membrane protein</topology>
    </subcellularLocation>
</comment>
<evidence type="ECO:0000256" key="7">
    <source>
        <dbReference type="ARBA" id="ARBA00023136"/>
    </source>
</evidence>
<dbReference type="PRINTS" id="PR01036">
    <property type="entry name" value="TCRTETB"/>
</dbReference>
<feature type="transmembrane region" description="Helical" evidence="8">
    <location>
        <begin position="163"/>
        <end position="187"/>
    </location>
</feature>
<keyword evidence="6 8" id="KW-1133">Transmembrane helix</keyword>
<dbReference type="Pfam" id="PF07690">
    <property type="entry name" value="MFS_1"/>
    <property type="match status" value="1"/>
</dbReference>
<dbReference type="InterPro" id="IPR036259">
    <property type="entry name" value="MFS_trans_sf"/>
</dbReference>
<evidence type="ECO:0000256" key="1">
    <source>
        <dbReference type="ARBA" id="ARBA00004651"/>
    </source>
</evidence>
<dbReference type="InterPro" id="IPR020846">
    <property type="entry name" value="MFS_dom"/>
</dbReference>
<dbReference type="FunFam" id="1.20.1720.10:FF:000005">
    <property type="entry name" value="Bcr/CflA family efflux transporter"/>
    <property type="match status" value="1"/>
</dbReference>
<feature type="transmembrane region" description="Helical" evidence="8">
    <location>
        <begin position="374"/>
        <end position="393"/>
    </location>
</feature>
<evidence type="ECO:0000256" key="6">
    <source>
        <dbReference type="ARBA" id="ARBA00022989"/>
    </source>
</evidence>
<feature type="transmembrane region" description="Helical" evidence="8">
    <location>
        <begin position="193"/>
        <end position="213"/>
    </location>
</feature>
<dbReference type="Gene3D" id="1.20.1720.10">
    <property type="entry name" value="Multidrug resistance protein D"/>
    <property type="match status" value="1"/>
</dbReference>
<feature type="transmembrane region" description="Helical" evidence="8">
    <location>
        <begin position="399"/>
        <end position="419"/>
    </location>
</feature>
<dbReference type="EMBL" id="AP019537">
    <property type="protein sequence ID" value="BBJ05991.1"/>
    <property type="molecule type" value="Genomic_DNA"/>
</dbReference>
<sequence>MAEQSVQGCIHSVFWKAVPQPDTSPKSGIDVLALTSIWTTILLAAAVALGPMAIDMYLPALPQIGADFNAGTDQVQFTLSVYLIGFALAQLVCGPLADRFGRKPVMIGGMLLFALASIGCALASNIETLQLFRFLQALGGSAGPVLGRAVVRDVYTPREAAKILALLAGMMALAPAVAPTLGGFIVATMDWHWIFIVMAVYALVMVAVIAFGIPEPLRPEHRQPFRFCHLMRNYRRISTDMTFIGYTFTSAAIYGGLFAFLSGSAFVLIDVLGVAPEHFGLYTAITAGGYLLGNMASIRLAKRYLPDQILLYGLATTLTAGATMALLAYHNIYSPWAVVLPQALFMAGTGMVLPQTMAGALANHPTMAGSASALLGFVQMAAAAAAGALVGILHDGTPLVMATIIAICAGLGLIGYLFLVQRYPAPGFEAQGAGSN</sequence>
<dbReference type="SUPFAM" id="SSF103473">
    <property type="entry name" value="MFS general substrate transporter"/>
    <property type="match status" value="1"/>
</dbReference>
<feature type="transmembrane region" description="Helical" evidence="8">
    <location>
        <begin position="31"/>
        <end position="54"/>
    </location>
</feature>
<protein>
    <recommendedName>
        <fullName evidence="8">Bcr/CflA family efflux transporter</fullName>
    </recommendedName>
</protein>
<feature type="transmembrane region" description="Helical" evidence="8">
    <location>
        <begin position="243"/>
        <end position="267"/>
    </location>
</feature>
<organism evidence="10">
    <name type="scientific">Marinobacter nauticus</name>
    <name type="common">Marinobacter hydrocarbonoclasticus</name>
    <name type="synonym">Marinobacter aquaeolei</name>
    <dbReference type="NCBI Taxonomy" id="2743"/>
    <lineage>
        <taxon>Bacteria</taxon>
        <taxon>Pseudomonadati</taxon>
        <taxon>Pseudomonadota</taxon>
        <taxon>Gammaproteobacteria</taxon>
        <taxon>Pseudomonadales</taxon>
        <taxon>Marinobacteraceae</taxon>
        <taxon>Marinobacter</taxon>
    </lineage>
</organism>
<comment type="similarity">
    <text evidence="2 8">Belongs to the major facilitator superfamily. Bcr/CmlA family.</text>
</comment>
<dbReference type="GO" id="GO:0042910">
    <property type="term" value="F:xenobiotic transmembrane transporter activity"/>
    <property type="evidence" value="ECO:0007669"/>
    <property type="project" value="InterPro"/>
</dbReference>
<reference evidence="10" key="1">
    <citation type="submission" date="2019-03" db="EMBL/GenBank/DDBJ databases">
        <title>Whole genome analysis of nitrate-reducing bacteria Marinobacter hydrocarbonoclasticus YB03.</title>
        <authorList>
            <person name="Azam A.H."/>
            <person name="Yuk S.R."/>
            <person name="Kamarisima K."/>
            <person name="Miyanaga K."/>
            <person name="Tanji Y."/>
        </authorList>
    </citation>
    <scope>NUCLEOTIDE SEQUENCE</scope>
    <source>
        <strain evidence="10">YB03</strain>
    </source>
</reference>
<evidence type="ECO:0000259" key="9">
    <source>
        <dbReference type="PROSITE" id="PS50850"/>
    </source>
</evidence>
<evidence type="ECO:0000256" key="8">
    <source>
        <dbReference type="RuleBase" id="RU365088"/>
    </source>
</evidence>
<dbReference type="NCBIfam" id="NF008314">
    <property type="entry name" value="PRK11102.1"/>
    <property type="match status" value="1"/>
</dbReference>
<evidence type="ECO:0000313" key="10">
    <source>
        <dbReference type="EMBL" id="BBJ05991.1"/>
    </source>
</evidence>
<keyword evidence="7 8" id="KW-0472">Membrane</keyword>
<dbReference type="InterPro" id="IPR011701">
    <property type="entry name" value="MFS"/>
</dbReference>